<organism evidence="1 2">
    <name type="scientific">Penicillium chrysogenum</name>
    <name type="common">Penicillium notatum</name>
    <dbReference type="NCBI Taxonomy" id="5076"/>
    <lineage>
        <taxon>Eukaryota</taxon>
        <taxon>Fungi</taxon>
        <taxon>Dikarya</taxon>
        <taxon>Ascomycota</taxon>
        <taxon>Pezizomycotina</taxon>
        <taxon>Eurotiomycetes</taxon>
        <taxon>Eurotiomycetidae</taxon>
        <taxon>Eurotiales</taxon>
        <taxon>Aspergillaceae</taxon>
        <taxon>Penicillium</taxon>
        <taxon>Penicillium chrysogenum species complex</taxon>
    </lineage>
</organism>
<protein>
    <submittedName>
        <fullName evidence="1">Uncharacterized protein</fullName>
    </submittedName>
</protein>
<reference evidence="1 2" key="1">
    <citation type="journal article" date="2023" name="IMA Fungus">
        <title>Comparative genomic study of the Penicillium genus elucidates a diverse pangenome and 15 lateral gene transfer events.</title>
        <authorList>
            <person name="Petersen C."/>
            <person name="Sorensen T."/>
            <person name="Nielsen M.R."/>
            <person name="Sondergaard T.E."/>
            <person name="Sorensen J.L."/>
            <person name="Fitzpatrick D.A."/>
            <person name="Frisvad J.C."/>
            <person name="Nielsen K.L."/>
        </authorList>
    </citation>
    <scope>NUCLEOTIDE SEQUENCE [LARGE SCALE GENOMIC DNA]</scope>
    <source>
        <strain evidence="1 2">IBT 3361</strain>
    </source>
</reference>
<dbReference type="EMBL" id="JAPVEB010000003">
    <property type="protein sequence ID" value="KAJ5270991.1"/>
    <property type="molecule type" value="Genomic_DNA"/>
</dbReference>
<evidence type="ECO:0000313" key="2">
    <source>
        <dbReference type="Proteomes" id="UP001220256"/>
    </source>
</evidence>
<comment type="caution">
    <text evidence="1">The sequence shown here is derived from an EMBL/GenBank/DDBJ whole genome shotgun (WGS) entry which is preliminary data.</text>
</comment>
<dbReference type="Proteomes" id="UP001220256">
    <property type="component" value="Unassembled WGS sequence"/>
</dbReference>
<keyword evidence="2" id="KW-1185">Reference proteome</keyword>
<proteinExistence type="predicted"/>
<sequence>MESTQLHARPSSELMKIDRTVSASREALLGDGARIWVVRKIRHMIEAAPGNLTPVAYTDHIATINLATSLSSASPDRPFVCICII</sequence>
<gene>
    <name evidence="1" type="ORF">N7505_006749</name>
</gene>
<name>A0ABQ8WMH6_PENCH</name>
<evidence type="ECO:0000313" key="1">
    <source>
        <dbReference type="EMBL" id="KAJ5270991.1"/>
    </source>
</evidence>
<accession>A0ABQ8WMH6</accession>